<evidence type="ECO:0000256" key="2">
    <source>
        <dbReference type="ARBA" id="ARBA00022679"/>
    </source>
</evidence>
<evidence type="ECO:0000256" key="1">
    <source>
        <dbReference type="ARBA" id="ARBA00009632"/>
    </source>
</evidence>
<evidence type="ECO:0000259" key="4">
    <source>
        <dbReference type="Pfam" id="PF13336"/>
    </source>
</evidence>
<evidence type="ECO:0000313" key="6">
    <source>
        <dbReference type="Proteomes" id="UP001351900"/>
    </source>
</evidence>
<dbReference type="InterPro" id="IPR037171">
    <property type="entry name" value="NagB/RpiA_transferase-like"/>
</dbReference>
<dbReference type="Gene3D" id="3.40.1080.10">
    <property type="entry name" value="Glutaconate Coenzyme A-transferase"/>
    <property type="match status" value="1"/>
</dbReference>
<organism evidence="5 6">
    <name type="scientific">Microbacterium schleiferi</name>
    <dbReference type="NCBI Taxonomy" id="69362"/>
    <lineage>
        <taxon>Bacteria</taxon>
        <taxon>Bacillati</taxon>
        <taxon>Actinomycetota</taxon>
        <taxon>Actinomycetes</taxon>
        <taxon>Micrococcales</taxon>
        <taxon>Microbacteriaceae</taxon>
        <taxon>Microbacterium</taxon>
    </lineage>
</organism>
<dbReference type="Gene3D" id="3.30.750.70">
    <property type="entry name" value="4-hydroxybutyrate coenzyme like domains"/>
    <property type="match status" value="1"/>
</dbReference>
<dbReference type="EMBL" id="JAZHOV010000007">
    <property type="protein sequence ID" value="MEF2255994.1"/>
    <property type="molecule type" value="Genomic_DNA"/>
</dbReference>
<dbReference type="InterPro" id="IPR046433">
    <property type="entry name" value="ActCoA_hydro"/>
</dbReference>
<accession>A0ABU7V8I6</accession>
<sequence length="438" mass="46662">MPVQDDYRRKLMSAADAAASIPSGVQVLVAMGLGAPPAILAALADRVRADELVDLDLYYGMGGDAIGDTILQPGVIEKLRAHTFFVAGRDHHIIADPARADRETLDFIPVNFSNLPRVIREHLDIDTFLVQVSPMDASGHFSFGVVNDYASVAARACRRLIVEVNPNMPRVFGDSLLHIDEVDAVVEHPSPLPELIEAPPTDADLAIAALVAARIPDGATLQIGAGRVPAAVAAALADHRDLGIHSALFSSAFVPLIESGVITGRRKTLHPRRHVWTSAVGDAHTYAFMNDNPSVVSFPADYVNDPQVISRNDDMISVNAAIQVDLYGQVNAEMIGGLQYSGSGGQFDFVTGAAKPRGGKSFVVLPATAKGGSVSTIVPRVDIVTDERMDVEHVVTEHGTVNLRGLSTQERALALISLADDAHKDALIEAARAQRLLA</sequence>
<comment type="similarity">
    <text evidence="1">Belongs to the acetyl-CoA hydrolase/transferase family.</text>
</comment>
<dbReference type="GO" id="GO:0016787">
    <property type="term" value="F:hydrolase activity"/>
    <property type="evidence" value="ECO:0007669"/>
    <property type="project" value="UniProtKB-KW"/>
</dbReference>
<reference evidence="5 6" key="1">
    <citation type="submission" date="2024-01" db="EMBL/GenBank/DDBJ databases">
        <title>the genome sequence of strain Microbacterium schleiferi NBRC 15075.</title>
        <authorList>
            <person name="Ding Y."/>
            <person name="Zhang G."/>
        </authorList>
    </citation>
    <scope>NUCLEOTIDE SEQUENCE [LARGE SCALE GENOMIC DNA]</scope>
    <source>
        <strain evidence="5 6">NBRC 15075</strain>
    </source>
</reference>
<dbReference type="SUPFAM" id="SSF100950">
    <property type="entry name" value="NagB/RpiA/CoA transferase-like"/>
    <property type="match status" value="2"/>
</dbReference>
<dbReference type="RefSeq" id="WP_331792135.1">
    <property type="nucleotide sequence ID" value="NZ_BAAAUO010000012.1"/>
</dbReference>
<dbReference type="Pfam" id="PF13336">
    <property type="entry name" value="AcetylCoA_hyd_C"/>
    <property type="match status" value="1"/>
</dbReference>
<dbReference type="Pfam" id="PF02550">
    <property type="entry name" value="AcetylCoA_hydro"/>
    <property type="match status" value="1"/>
</dbReference>
<feature type="domain" description="Acetyl-CoA hydrolase/transferase C-terminal" evidence="4">
    <location>
        <begin position="281"/>
        <end position="431"/>
    </location>
</feature>
<proteinExistence type="inferred from homology"/>
<keyword evidence="5" id="KW-0378">Hydrolase</keyword>
<protein>
    <submittedName>
        <fullName evidence="5">Acetyl-CoA hydrolase/transferase C-terminal domain-containing protein</fullName>
    </submittedName>
</protein>
<dbReference type="Gene3D" id="3.40.1080.20">
    <property type="entry name" value="Acetyl-CoA hydrolase/transferase C-terminal domain"/>
    <property type="match status" value="1"/>
</dbReference>
<keyword evidence="2" id="KW-0808">Transferase</keyword>
<evidence type="ECO:0000313" key="5">
    <source>
        <dbReference type="EMBL" id="MEF2255994.1"/>
    </source>
</evidence>
<name>A0ABU7V8I6_9MICO</name>
<comment type="caution">
    <text evidence="5">The sequence shown here is derived from an EMBL/GenBank/DDBJ whole genome shotgun (WGS) entry which is preliminary data.</text>
</comment>
<gene>
    <name evidence="5" type="ORF">V2V91_12745</name>
</gene>
<dbReference type="InterPro" id="IPR026888">
    <property type="entry name" value="AcetylCoA_hyd_C"/>
</dbReference>
<keyword evidence="6" id="KW-1185">Reference proteome</keyword>
<dbReference type="PANTHER" id="PTHR21432">
    <property type="entry name" value="ACETYL-COA HYDROLASE-RELATED"/>
    <property type="match status" value="1"/>
</dbReference>
<dbReference type="PANTHER" id="PTHR21432:SF20">
    <property type="entry name" value="ACETYL-COA HYDROLASE"/>
    <property type="match status" value="1"/>
</dbReference>
<dbReference type="InterPro" id="IPR003702">
    <property type="entry name" value="ActCoA_hydro_N"/>
</dbReference>
<evidence type="ECO:0000259" key="3">
    <source>
        <dbReference type="Pfam" id="PF02550"/>
    </source>
</evidence>
<dbReference type="InterPro" id="IPR038460">
    <property type="entry name" value="AcetylCoA_hyd_C_sf"/>
</dbReference>
<dbReference type="Proteomes" id="UP001351900">
    <property type="component" value="Unassembled WGS sequence"/>
</dbReference>
<feature type="domain" description="Acetyl-CoA hydrolase/transferase N-terminal" evidence="3">
    <location>
        <begin position="4"/>
        <end position="190"/>
    </location>
</feature>